<evidence type="ECO:0000256" key="1">
    <source>
        <dbReference type="ARBA" id="ARBA00025483"/>
    </source>
</evidence>
<dbReference type="InterPro" id="IPR036397">
    <property type="entry name" value="RNaseH_sf"/>
</dbReference>
<reference evidence="4" key="1">
    <citation type="submission" date="2020-04" db="EMBL/GenBank/DDBJ databases">
        <title>A desert anoxygenic phototrophic bacterium fixes CO2 using RubisCO under aerobic conditions.</title>
        <authorList>
            <person name="Tang K."/>
        </authorList>
    </citation>
    <scope>NUCLEOTIDE SEQUENCE [LARGE SCALE GENOMIC DNA]</scope>
    <source>
        <strain evidence="4">MIMtkB3</strain>
    </source>
</reference>
<dbReference type="AlphaFoldDB" id="A0A858R7X5"/>
<dbReference type="Gene3D" id="3.30.420.10">
    <property type="entry name" value="Ribonuclease H-like superfamily/Ribonuclease H"/>
    <property type="match status" value="1"/>
</dbReference>
<feature type="domain" description="Exonuclease" evidence="3">
    <location>
        <begin position="8"/>
        <end position="172"/>
    </location>
</feature>
<dbReference type="CDD" id="cd17748">
    <property type="entry name" value="BRCT_DNA_ligase_like"/>
    <property type="match status" value="1"/>
</dbReference>
<dbReference type="EMBL" id="CP051775">
    <property type="protein sequence ID" value="QJE73293.1"/>
    <property type="molecule type" value="Genomic_DNA"/>
</dbReference>
<name>A0A858R7X5_9PROT</name>
<comment type="subunit">
    <text evidence="2">DNA polymerase III contains a core (composed of alpha, epsilon and theta chains) that associates with a tau subunit. This core dimerizes to form the POLIII' complex. PolIII' associates with the gamma complex (composed of gamma, delta, delta', psi and chi chains) and with the beta chain to form the complete DNA polymerase III complex.</text>
</comment>
<dbReference type="Pfam" id="PF00929">
    <property type="entry name" value="RNase_T"/>
    <property type="match status" value="1"/>
</dbReference>
<comment type="function">
    <text evidence="1">DNA polymerase III is a complex, multichain enzyme responsible for most of the replicative synthesis in bacteria. The epsilon subunit contain the editing function and is a proofreading 3'-5' exonuclease.</text>
</comment>
<dbReference type="GO" id="GO:0003676">
    <property type="term" value="F:nucleic acid binding"/>
    <property type="evidence" value="ECO:0007669"/>
    <property type="project" value="InterPro"/>
</dbReference>
<dbReference type="InterPro" id="IPR012337">
    <property type="entry name" value="RNaseH-like_sf"/>
</dbReference>
<dbReference type="SUPFAM" id="SSF53098">
    <property type="entry name" value="Ribonuclease H-like"/>
    <property type="match status" value="1"/>
</dbReference>
<dbReference type="GO" id="GO:0006259">
    <property type="term" value="P:DNA metabolic process"/>
    <property type="evidence" value="ECO:0007669"/>
    <property type="project" value="UniProtKB-ARBA"/>
</dbReference>
<accession>A0A858R7X5</accession>
<evidence type="ECO:0000313" key="5">
    <source>
        <dbReference type="Proteomes" id="UP000501891"/>
    </source>
</evidence>
<dbReference type="GO" id="GO:0008408">
    <property type="term" value="F:3'-5' exonuclease activity"/>
    <property type="evidence" value="ECO:0007669"/>
    <property type="project" value="TreeGrafter"/>
</dbReference>
<gene>
    <name evidence="4" type="ORF">HHL28_09505</name>
</gene>
<proteinExistence type="predicted"/>
<dbReference type="SUPFAM" id="SSF52113">
    <property type="entry name" value="BRCT domain"/>
    <property type="match status" value="1"/>
</dbReference>
<evidence type="ECO:0000313" key="4">
    <source>
        <dbReference type="EMBL" id="QJE73293.1"/>
    </source>
</evidence>
<dbReference type="PANTHER" id="PTHR30231:SF42">
    <property type="entry name" value="EXONUCLEASE"/>
    <property type="match status" value="1"/>
</dbReference>
<sequence length="301" mass="32561">MSAAFPTPIVAIDFETANEQRASACAIGLAFIEGGRVVATEEYLIRPPELRFTPFTIGVHGIRPEDVAHKPEFPDLWERLRPRLSDALLLAHNASFDMSVLRATLAWYGLTVPAHSYLCTLLTARRLWPDLERHKLNYLAWHFGIELDHHKAGSDARACAEIALRAMAESGADDLATMAALSGITLGSFGGEQDLTCKAYGAPRRGGAQPIRLPQVLRDPTLAGRRICFTGTLSSLTRGEAETLAAVAGMVPQGSVTAETAYLVVGRTRDSTKLRTARNRGDQGPAILDEAQFRAMLGLAG</sequence>
<organism evidence="4 5">
    <name type="scientific">Aerophototrophica crusticola</name>
    <dbReference type="NCBI Taxonomy" id="1709002"/>
    <lineage>
        <taxon>Bacteria</taxon>
        <taxon>Pseudomonadati</taxon>
        <taxon>Pseudomonadota</taxon>
        <taxon>Alphaproteobacteria</taxon>
        <taxon>Rhodospirillales</taxon>
        <taxon>Rhodospirillaceae</taxon>
        <taxon>Aerophototrophica</taxon>
    </lineage>
</organism>
<dbReference type="Proteomes" id="UP000501891">
    <property type="component" value="Chromosome"/>
</dbReference>
<dbReference type="InterPro" id="IPR036420">
    <property type="entry name" value="BRCT_dom_sf"/>
</dbReference>
<dbReference type="PANTHER" id="PTHR30231">
    <property type="entry name" value="DNA POLYMERASE III SUBUNIT EPSILON"/>
    <property type="match status" value="1"/>
</dbReference>
<evidence type="ECO:0000259" key="3">
    <source>
        <dbReference type="SMART" id="SM00479"/>
    </source>
</evidence>
<dbReference type="KEGG" id="acru:HHL28_09505"/>
<dbReference type="GO" id="GO:0005829">
    <property type="term" value="C:cytosol"/>
    <property type="evidence" value="ECO:0007669"/>
    <property type="project" value="TreeGrafter"/>
</dbReference>
<dbReference type="SMART" id="SM00479">
    <property type="entry name" value="EXOIII"/>
    <property type="match status" value="1"/>
</dbReference>
<keyword evidence="5" id="KW-1185">Reference proteome</keyword>
<evidence type="ECO:0000256" key="2">
    <source>
        <dbReference type="ARBA" id="ARBA00026073"/>
    </source>
</evidence>
<dbReference type="Gene3D" id="3.40.50.10190">
    <property type="entry name" value="BRCT domain"/>
    <property type="match status" value="1"/>
</dbReference>
<dbReference type="InterPro" id="IPR013520">
    <property type="entry name" value="Ribonucl_H"/>
</dbReference>
<dbReference type="FunFam" id="3.30.420.10:FF:000045">
    <property type="entry name" value="3'-5' exonuclease DinG"/>
    <property type="match status" value="1"/>
</dbReference>
<protein>
    <submittedName>
        <fullName evidence="4">DNA polymerase III</fullName>
    </submittedName>
</protein>
<dbReference type="CDD" id="cd06130">
    <property type="entry name" value="DNA_pol_III_epsilon_like"/>
    <property type="match status" value="1"/>
</dbReference>